<reference evidence="1" key="1">
    <citation type="submission" date="2018-02" db="EMBL/GenBank/DDBJ databases">
        <title>Rhizophora mucronata_Transcriptome.</title>
        <authorList>
            <person name="Meera S.P."/>
            <person name="Sreeshan A."/>
            <person name="Augustine A."/>
        </authorList>
    </citation>
    <scope>NUCLEOTIDE SEQUENCE</scope>
    <source>
        <tissue evidence="1">Leaf</tissue>
    </source>
</reference>
<dbReference type="EMBL" id="GGEC01092158">
    <property type="protein sequence ID" value="MBX72642.1"/>
    <property type="molecule type" value="Transcribed_RNA"/>
</dbReference>
<accession>A0A2P2R070</accession>
<sequence length="62" mass="6900">MYPDVSVSAFLNMVESETTIDQCCVDLRCFCGAPMALKNLNQSKRFFSSVLLVLLEGPKTHT</sequence>
<evidence type="ECO:0000313" key="1">
    <source>
        <dbReference type="EMBL" id="MBX72642.1"/>
    </source>
</evidence>
<name>A0A2P2R070_RHIMU</name>
<proteinExistence type="predicted"/>
<organism evidence="1">
    <name type="scientific">Rhizophora mucronata</name>
    <name type="common">Asiatic mangrove</name>
    <dbReference type="NCBI Taxonomy" id="61149"/>
    <lineage>
        <taxon>Eukaryota</taxon>
        <taxon>Viridiplantae</taxon>
        <taxon>Streptophyta</taxon>
        <taxon>Embryophyta</taxon>
        <taxon>Tracheophyta</taxon>
        <taxon>Spermatophyta</taxon>
        <taxon>Magnoliopsida</taxon>
        <taxon>eudicotyledons</taxon>
        <taxon>Gunneridae</taxon>
        <taxon>Pentapetalae</taxon>
        <taxon>rosids</taxon>
        <taxon>fabids</taxon>
        <taxon>Malpighiales</taxon>
        <taxon>Rhizophoraceae</taxon>
        <taxon>Rhizophora</taxon>
    </lineage>
</organism>
<dbReference type="AlphaFoldDB" id="A0A2P2R070"/>
<protein>
    <submittedName>
        <fullName evidence="1">Putative RNA-binding protein EIF1AD</fullName>
    </submittedName>
</protein>